<accession>A0A3S5Y5E3</accession>
<dbReference type="Proteomes" id="UP001154400">
    <property type="component" value="Chromosome"/>
</dbReference>
<dbReference type="InterPro" id="IPR001845">
    <property type="entry name" value="HTH_ArsR_DNA-bd_dom"/>
</dbReference>
<dbReference type="GO" id="GO:0003700">
    <property type="term" value="F:DNA-binding transcription factor activity"/>
    <property type="evidence" value="ECO:0007669"/>
    <property type="project" value="InterPro"/>
</dbReference>
<proteinExistence type="predicted"/>
<organism evidence="2">
    <name type="scientific">Rhodococcus hoagii (strain 103S)</name>
    <name type="common">Rhodococcus equi</name>
    <dbReference type="NCBI Taxonomy" id="685727"/>
    <lineage>
        <taxon>Bacteria</taxon>
        <taxon>Bacillati</taxon>
        <taxon>Actinomycetota</taxon>
        <taxon>Actinomycetes</taxon>
        <taxon>Mycobacteriales</taxon>
        <taxon>Nocardiaceae</taxon>
        <taxon>Prescottella</taxon>
    </lineage>
</organism>
<dbReference type="EMBL" id="FN563149">
    <property type="protein sequence ID" value="CBH47804.1"/>
    <property type="molecule type" value="Genomic_DNA"/>
</dbReference>
<dbReference type="KEGG" id="req:REQ_17360"/>
<dbReference type="SMART" id="SM00418">
    <property type="entry name" value="HTH_ARSR"/>
    <property type="match status" value="1"/>
</dbReference>
<dbReference type="PANTHER" id="PTHR38600:SF2">
    <property type="entry name" value="SLL0088 PROTEIN"/>
    <property type="match status" value="1"/>
</dbReference>
<dbReference type="InterPro" id="IPR011991">
    <property type="entry name" value="ArsR-like_HTH"/>
</dbReference>
<dbReference type="CDD" id="cd00090">
    <property type="entry name" value="HTH_ARSR"/>
    <property type="match status" value="1"/>
</dbReference>
<evidence type="ECO:0000313" key="3">
    <source>
        <dbReference type="Proteomes" id="UP000006892"/>
    </source>
</evidence>
<protein>
    <submittedName>
        <fullName evidence="2">ArsR family transcriptional regulator</fullName>
    </submittedName>
</protein>
<dbReference type="PROSITE" id="PS50987">
    <property type="entry name" value="HTH_ARSR_2"/>
    <property type="match status" value="1"/>
</dbReference>
<feature type="domain" description="HTH arsR-type" evidence="1">
    <location>
        <begin position="1"/>
        <end position="94"/>
    </location>
</feature>
<dbReference type="SUPFAM" id="SSF46785">
    <property type="entry name" value="Winged helix' DNA-binding domain"/>
    <property type="match status" value="1"/>
</dbReference>
<name>A0A3S5Y5E3_RHOH1</name>
<evidence type="ECO:0000259" key="1">
    <source>
        <dbReference type="PROSITE" id="PS50987"/>
    </source>
</evidence>
<dbReference type="Gene3D" id="1.10.10.10">
    <property type="entry name" value="Winged helix-like DNA-binding domain superfamily/Winged helix DNA-binding domain"/>
    <property type="match status" value="1"/>
</dbReference>
<dbReference type="NCBIfam" id="NF033788">
    <property type="entry name" value="HTH_metalloreg"/>
    <property type="match status" value="1"/>
</dbReference>
<dbReference type="PANTHER" id="PTHR38600">
    <property type="entry name" value="TRANSCRIPTIONAL REGULATORY PROTEIN"/>
    <property type="match status" value="1"/>
</dbReference>
<dbReference type="Pfam" id="PF12840">
    <property type="entry name" value="HTH_20"/>
    <property type="match status" value="1"/>
</dbReference>
<dbReference type="PRINTS" id="PR00778">
    <property type="entry name" value="HTHARSR"/>
</dbReference>
<sequence length="117" mass="12704">MLKYSAPLDGVFHALSDPSRRGMVERLGRGPASVSELAAPLDMSLPAVVQHLRVLEASGLVRSEKVGRTRTCHLVPDALDGAGQWIAQRRTLTERRLDRLGEFLAEADEASAPEESS</sequence>
<gene>
    <name evidence="2" type="ordered locus">REQ_17360</name>
</gene>
<dbReference type="RefSeq" id="WP_013415622.1">
    <property type="nucleotide sequence ID" value="NC_014659.1"/>
</dbReference>
<evidence type="ECO:0000313" key="2">
    <source>
        <dbReference type="EMBL" id="CBH47804.1"/>
    </source>
</evidence>
<dbReference type="InterPro" id="IPR036390">
    <property type="entry name" value="WH_DNA-bd_sf"/>
</dbReference>
<dbReference type="AlphaFoldDB" id="A0A3S5Y5E3"/>
<dbReference type="InterPro" id="IPR036388">
    <property type="entry name" value="WH-like_DNA-bd_sf"/>
</dbReference>
<reference evidence="2" key="1">
    <citation type="journal article" date="2010" name="PLoS Genet.">
        <title>The genome of a pathogenic rhodococcus: cooptive virulence underpinned by key gene acquisitions.</title>
        <authorList>
            <person name="Letek M."/>
            <person name="Gonzalez P."/>
            <person name="Macarthur I."/>
            <person name="Rodriguez H."/>
            <person name="Freeman T.C."/>
            <person name="Valero-Rello A."/>
            <person name="Blanco M."/>
            <person name="Buckley T."/>
            <person name="Cherevach I."/>
            <person name="Fahey R."/>
            <person name="Hapeshi A."/>
            <person name="Holdstock J."/>
            <person name="Leadon D."/>
            <person name="Navas J."/>
            <person name="Ocampo A."/>
            <person name="Quail M.A."/>
            <person name="Sanders M."/>
            <person name="Scortti M.M."/>
            <person name="Prescott J.F."/>
            <person name="Fogarty U."/>
            <person name="Meijer W.G."/>
            <person name="Parkhill J."/>
            <person name="Bentley S.D."/>
            <person name="Vazquez-Boland J.A."/>
        </authorList>
    </citation>
    <scope>NUCLEOTIDE SEQUENCE [LARGE SCALE GENOMIC DNA]</scope>
    <source>
        <strain evidence="2 3">103S</strain>
    </source>
</reference>